<gene>
    <name evidence="1" type="ORF">HP397_06670</name>
</gene>
<dbReference type="RefSeq" id="WP_180136408.1">
    <property type="nucleotide sequence ID" value="NZ_JABMKT010000068.1"/>
</dbReference>
<protein>
    <submittedName>
        <fullName evidence="1">Uncharacterized protein</fullName>
    </submittedName>
</protein>
<feature type="non-terminal residue" evidence="1">
    <location>
        <position position="318"/>
    </location>
</feature>
<dbReference type="AlphaFoldDB" id="A0A7Z0PFX2"/>
<comment type="caution">
    <text evidence="1">The sequence shown here is derived from an EMBL/GenBank/DDBJ whole genome shotgun (WGS) entry which is preliminary data.</text>
</comment>
<evidence type="ECO:0000313" key="1">
    <source>
        <dbReference type="EMBL" id="NYV28481.1"/>
    </source>
</evidence>
<keyword evidence="2" id="KW-1185">Reference proteome</keyword>
<sequence length="318" mass="36890">MSELEFKKGLARELGIHLEGRKTEEGKLLGVAAGNIYSEYVLKGSEEITNLEKDNLLDIPRDAKVVSDLTNSSLADEQYNDTLNELKKQKIYREFEVEKLLKDNKIDQTEREILMSYIDDQLKYTSARNQTMEWKKAINFFENKLDYSSKENFIKSFEKTRGMYFKENGNYISYAEIIYLFGNKSKEFERIGVLIPENKLGENVQYVKIISNGDYRKTYIDIKKEEVTKGYIVEPKLMSNDYDFLLKKEKSSIENLLIEVQEKKIKEEYKIKNGKTLNTPGDMKKIFDVKNGSVVVSSQSKDVLGFIKGKKVLEEIST</sequence>
<evidence type="ECO:0000313" key="2">
    <source>
        <dbReference type="Proteomes" id="UP000526184"/>
    </source>
</evidence>
<accession>A0A7Z0PFX2</accession>
<organism evidence="1 2">
    <name type="scientific">Streptobacillus felis</name>
    <dbReference type="NCBI Taxonomy" id="1384509"/>
    <lineage>
        <taxon>Bacteria</taxon>
        <taxon>Fusobacteriati</taxon>
        <taxon>Fusobacteriota</taxon>
        <taxon>Fusobacteriia</taxon>
        <taxon>Fusobacteriales</taxon>
        <taxon>Leptotrichiaceae</taxon>
        <taxon>Streptobacillus</taxon>
    </lineage>
</organism>
<reference evidence="1 2" key="1">
    <citation type="submission" date="2020-05" db="EMBL/GenBank/DDBJ databases">
        <title>Streptobacillus felis strain LHL191014123.</title>
        <authorList>
            <person name="Fawzy A."/>
            <person name="Rau J."/>
            <person name="Risse K."/>
            <person name="Schauerte N."/>
            <person name="Geiger C."/>
            <person name="Blom J."/>
            <person name="Imirzalioglu C."/>
            <person name="Falgenhauer J."/>
            <person name="Bach A."/>
            <person name="Herden C."/>
            <person name="Eisenberg T."/>
        </authorList>
    </citation>
    <scope>NUCLEOTIDE SEQUENCE [LARGE SCALE GENOMIC DNA]</scope>
    <source>
        <strain evidence="1 2">LHL191014123</strain>
    </source>
</reference>
<dbReference type="Proteomes" id="UP000526184">
    <property type="component" value="Unassembled WGS sequence"/>
</dbReference>
<proteinExistence type="predicted"/>
<name>A0A7Z0PFX2_9FUSO</name>
<dbReference type="EMBL" id="JABMKT010000068">
    <property type="protein sequence ID" value="NYV28481.1"/>
    <property type="molecule type" value="Genomic_DNA"/>
</dbReference>